<dbReference type="CDD" id="cd07989">
    <property type="entry name" value="LPLAT_AGPAT-like"/>
    <property type="match status" value="1"/>
</dbReference>
<name>A0A2A6DZ15_9BACL</name>
<keyword evidence="1 4" id="KW-0808">Transferase</keyword>
<dbReference type="GO" id="GO:0006654">
    <property type="term" value="P:phosphatidic acid biosynthetic process"/>
    <property type="evidence" value="ECO:0007669"/>
    <property type="project" value="TreeGrafter"/>
</dbReference>
<dbReference type="GO" id="GO:0003841">
    <property type="term" value="F:1-acylglycerol-3-phosphate O-acyltransferase activity"/>
    <property type="evidence" value="ECO:0007669"/>
    <property type="project" value="TreeGrafter"/>
</dbReference>
<evidence type="ECO:0000259" key="3">
    <source>
        <dbReference type="SMART" id="SM00563"/>
    </source>
</evidence>
<dbReference type="PANTHER" id="PTHR10434:SF11">
    <property type="entry name" value="1-ACYL-SN-GLYCEROL-3-PHOSPHATE ACYLTRANSFERASE"/>
    <property type="match status" value="1"/>
</dbReference>
<feature type="domain" description="Phospholipid/glycerol acyltransferase" evidence="3">
    <location>
        <begin position="34"/>
        <end position="144"/>
    </location>
</feature>
<organism evidence="4 5">
    <name type="scientific">Candidatus Reconcilbacillus cellulovorans</name>
    <dbReference type="NCBI Taxonomy" id="1906605"/>
    <lineage>
        <taxon>Bacteria</taxon>
        <taxon>Bacillati</taxon>
        <taxon>Bacillota</taxon>
        <taxon>Bacilli</taxon>
        <taxon>Bacillales</taxon>
        <taxon>Paenibacillaceae</taxon>
        <taxon>Candidatus Reconcilbacillus</taxon>
    </lineage>
</organism>
<gene>
    <name evidence="4" type="ORF">BLM47_08125</name>
</gene>
<sequence length="191" mass="20911">MLYAILQKVARIVFPLAFGLKAIGVERFPKDGPVVLCSNHVSYWDPPVLGTFLDRRIHFMAKEELFRVPGLAWLIVRLGAFPVRRGGVSKDSIRRALDLLAEGRVVGIFPAGTRKADHPVGKRGAAMLAVRSGALVVPAAIVGRYSPFGRLRVVYGEPIDPAREDGGLSEERLTERIMQAIEQLKKSAAAD</sequence>
<dbReference type="PANTHER" id="PTHR10434">
    <property type="entry name" value="1-ACYL-SN-GLYCEROL-3-PHOSPHATE ACYLTRANSFERASE"/>
    <property type="match status" value="1"/>
</dbReference>
<dbReference type="InterPro" id="IPR002123">
    <property type="entry name" value="Plipid/glycerol_acylTrfase"/>
</dbReference>
<evidence type="ECO:0000313" key="5">
    <source>
        <dbReference type="Proteomes" id="UP000243688"/>
    </source>
</evidence>
<accession>A0A2A6DZ15</accession>
<protein>
    <submittedName>
        <fullName evidence="4">1-acyl-sn-glycerol-3-phosphate acyltransferase</fullName>
    </submittedName>
</protein>
<evidence type="ECO:0000256" key="1">
    <source>
        <dbReference type="ARBA" id="ARBA00022679"/>
    </source>
</evidence>
<dbReference type="AlphaFoldDB" id="A0A2A6DZ15"/>
<evidence type="ECO:0000313" key="4">
    <source>
        <dbReference type="EMBL" id="PDO10308.1"/>
    </source>
</evidence>
<dbReference type="SMART" id="SM00563">
    <property type="entry name" value="PlsC"/>
    <property type="match status" value="1"/>
</dbReference>
<proteinExistence type="predicted"/>
<reference evidence="4 5" key="1">
    <citation type="submission" date="2016-12" db="EMBL/GenBank/DDBJ databases">
        <title>Candidatus Reconcilibacillus cellulovorans genome.</title>
        <authorList>
            <person name="Kolinko S."/>
            <person name="Wu Y.-W."/>
            <person name="Tachea F."/>
            <person name="Denzel E."/>
            <person name="Hiras J."/>
            <person name="Baecker N."/>
            <person name="Chan L.J."/>
            <person name="Eichorst S.A."/>
            <person name="Frey D."/>
            <person name="Adams P.D."/>
            <person name="Pray T."/>
            <person name="Tanjore D."/>
            <person name="Petzold C.J."/>
            <person name="Gladden J.M."/>
            <person name="Simmons B.A."/>
            <person name="Singer S.W."/>
        </authorList>
    </citation>
    <scope>NUCLEOTIDE SEQUENCE [LARGE SCALE GENOMIC DNA]</scope>
    <source>
        <strain evidence="4">JTherm</strain>
    </source>
</reference>
<dbReference type="Proteomes" id="UP000243688">
    <property type="component" value="Unassembled WGS sequence"/>
</dbReference>
<dbReference type="Pfam" id="PF01553">
    <property type="entry name" value="Acyltransferase"/>
    <property type="match status" value="1"/>
</dbReference>
<evidence type="ECO:0000256" key="2">
    <source>
        <dbReference type="ARBA" id="ARBA00023315"/>
    </source>
</evidence>
<keyword evidence="2 4" id="KW-0012">Acyltransferase</keyword>
<dbReference type="EMBL" id="MOXJ01000016">
    <property type="protein sequence ID" value="PDO10308.1"/>
    <property type="molecule type" value="Genomic_DNA"/>
</dbReference>
<dbReference type="SUPFAM" id="SSF69593">
    <property type="entry name" value="Glycerol-3-phosphate (1)-acyltransferase"/>
    <property type="match status" value="1"/>
</dbReference>
<comment type="caution">
    <text evidence="4">The sequence shown here is derived from an EMBL/GenBank/DDBJ whole genome shotgun (WGS) entry which is preliminary data.</text>
</comment>